<feature type="coiled-coil region" evidence="1">
    <location>
        <begin position="94"/>
        <end position="142"/>
    </location>
</feature>
<dbReference type="EMBL" id="AYCK01009535">
    <property type="status" value="NOT_ANNOTATED_CDS"/>
    <property type="molecule type" value="Genomic_DNA"/>
</dbReference>
<reference evidence="3" key="3">
    <citation type="submission" date="2025-09" db="UniProtKB">
        <authorList>
            <consortium name="Ensembl"/>
        </authorList>
    </citation>
    <scope>IDENTIFICATION</scope>
</reference>
<organism evidence="3 4">
    <name type="scientific">Poecilia formosa</name>
    <name type="common">Amazon molly</name>
    <name type="synonym">Limia formosa</name>
    <dbReference type="NCBI Taxonomy" id="48698"/>
    <lineage>
        <taxon>Eukaryota</taxon>
        <taxon>Metazoa</taxon>
        <taxon>Chordata</taxon>
        <taxon>Craniata</taxon>
        <taxon>Vertebrata</taxon>
        <taxon>Euteleostomi</taxon>
        <taxon>Actinopterygii</taxon>
        <taxon>Neopterygii</taxon>
        <taxon>Teleostei</taxon>
        <taxon>Neoteleostei</taxon>
        <taxon>Acanthomorphata</taxon>
        <taxon>Ovalentaria</taxon>
        <taxon>Atherinomorphae</taxon>
        <taxon>Cyprinodontiformes</taxon>
        <taxon>Poeciliidae</taxon>
        <taxon>Poeciliinae</taxon>
        <taxon>Poecilia</taxon>
    </lineage>
</organism>
<dbReference type="GeneTree" id="ENSGT01040000240549"/>
<evidence type="ECO:0000256" key="2">
    <source>
        <dbReference type="SAM" id="MobiDB-lite"/>
    </source>
</evidence>
<dbReference type="eggNOG" id="ENOG502SRQ0">
    <property type="taxonomic scope" value="Eukaryota"/>
</dbReference>
<keyword evidence="4" id="KW-1185">Reference proteome</keyword>
<reference evidence="3" key="2">
    <citation type="submission" date="2025-08" db="UniProtKB">
        <authorList>
            <consortium name="Ensembl"/>
        </authorList>
    </citation>
    <scope>IDENTIFICATION</scope>
</reference>
<evidence type="ECO:0000313" key="4">
    <source>
        <dbReference type="Proteomes" id="UP000028760"/>
    </source>
</evidence>
<evidence type="ECO:0008006" key="5">
    <source>
        <dbReference type="Google" id="ProtNLM"/>
    </source>
</evidence>
<accession>A0A087YS91</accession>
<dbReference type="OMA" id="HVMFFPD"/>
<evidence type="ECO:0000313" key="3">
    <source>
        <dbReference type="Ensembl" id="ENSPFOP00000020894.1"/>
    </source>
</evidence>
<dbReference type="PANTHER" id="PTHR11505">
    <property type="entry name" value="L1 TRANSPOSABLE ELEMENT-RELATED"/>
    <property type="match status" value="1"/>
</dbReference>
<feature type="compositionally biased region" description="Low complexity" evidence="2">
    <location>
        <begin position="17"/>
        <end position="31"/>
    </location>
</feature>
<name>A0A087YS91_POEFO</name>
<dbReference type="InterPro" id="IPR004244">
    <property type="entry name" value="Transposase_22"/>
</dbReference>
<dbReference type="Ensembl" id="ENSPFOT00000020920.1">
    <property type="protein sequence ID" value="ENSPFOP00000020894.1"/>
    <property type="gene ID" value="ENSPFOG00000020770.1"/>
</dbReference>
<dbReference type="Proteomes" id="UP000028760">
    <property type="component" value="Unassembled WGS sequence"/>
</dbReference>
<protein>
    <recommendedName>
        <fullName evidence="5">L1 transposable element RRM domain-containing protein</fullName>
    </recommendedName>
</protein>
<dbReference type="STRING" id="48698.ENSPFOP00000020894"/>
<keyword evidence="1" id="KW-0175">Coiled coil</keyword>
<dbReference type="AlphaFoldDB" id="A0A087YS91"/>
<dbReference type="FunFam" id="3.30.70.1820:FF:000004">
    <property type="entry name" value="Uncharacterized protein"/>
    <property type="match status" value="1"/>
</dbReference>
<dbReference type="Gene3D" id="1.20.5.340">
    <property type="match status" value="1"/>
</dbReference>
<proteinExistence type="predicted"/>
<dbReference type="Gene3D" id="3.30.70.1820">
    <property type="entry name" value="L1 transposable element, RRM domain"/>
    <property type="match status" value="1"/>
</dbReference>
<sequence length="310" mass="33869">AQQSKSSRLASASMGYSDGAASPPVGSGSSDMPPVNNESTVTDGDGLAAMEAGSTNDLVAAINSMKDDFVKRFDSLLTAIQGVQSDIRIVAARVTQAEDRISANEDSVASLQADNTATKTTIEALQLKIDDLENRSRRSNLRLIGLPEGSEGSDMCAFLEKWLPEVLGAETFPIPLIIERAHRVGRVDAAGTRSRAVVMKLLNYADKVRIMKAARTKGEIRLKNNRVMFFPDVSAELLKKRKIFDQVKKDLASISLELPELPYGVVHPATLLVTYKKKRHAFDKAAEAESFVLQLQRERNLVANQVEVQE</sequence>
<reference evidence="4" key="1">
    <citation type="submission" date="2013-10" db="EMBL/GenBank/DDBJ databases">
        <authorList>
            <person name="Schartl M."/>
            <person name="Warren W."/>
        </authorList>
    </citation>
    <scope>NUCLEOTIDE SEQUENCE [LARGE SCALE GENOMIC DNA]</scope>
    <source>
        <strain evidence="4">female</strain>
    </source>
</reference>
<feature type="region of interest" description="Disordered" evidence="2">
    <location>
        <begin position="1"/>
        <end position="45"/>
    </location>
</feature>
<evidence type="ECO:0000256" key="1">
    <source>
        <dbReference type="SAM" id="Coils"/>
    </source>
</evidence>
<feature type="compositionally biased region" description="Polar residues" evidence="2">
    <location>
        <begin position="1"/>
        <end position="10"/>
    </location>
</feature>